<sequence>TKLNFSSTVEEERHVRANDRDYNERFSYADNRIKTAKYNVFTFLPINLFEQFQRFANAYFLVLLILQLIPEISSLSWFTTIVPLVLVLAITAVKDATDDYFRHKSDQQVNTRQSQVLIKGILQNEKWMNVRVGDIIKLENNQFVAADLLLLSSSEPYGLCYIETAELDGETNLKVRQALTVTSDLGDDVAKLADFNGEVICEPPNNKLDKFTGTLYWKDNKYPLDNEKMLLRGCVLRNTEWCFGLVIFAGLQTKLMQNCGRMKFKRTSIDKLMNTLVLWIFGFLICMGIILAIGNTIWEQKVGSNFWEYLQWKELTINAVFSGFLTFWSYVIILNTVVPISLYVSVEVLRLGHSYFINWDRRMYYSRKDTPAEARTTTLNEELGQVEFIFSDKTGTLTQNIMVFNKCSINGKTYGDVYDEFGCKVDITEKTPCVDFSFNPLMDRKFRFHDSSLVEAIKLEEPLVQEFFRLLALCHTVMPEERNEGELVYQAPSPDEGALVTAARNFGFVFRSRTPETITLYEMGHAVTYQLLAILDFNNVRKRMSVIVRNPKGQLKLYSKGADTILFDRLDPSNEELMFTTSEHLNEFAGEGLRTLALACKDLDEDVFDEWMKKLLFASTALENREEKLGALYEEIEQGMMLLGATAIEDKLQEGVPETIACLTLANIKIWVLTGDKLETAMNIGYSCNMLRDDMNEVFIISGHTMLEVQQELRLMP</sequence>
<feature type="binding site" evidence="8">
    <location>
        <position position="594"/>
    </location>
    <ligand>
        <name>ATP</name>
        <dbReference type="ChEBI" id="CHEBI:30616"/>
    </ligand>
</feature>
<evidence type="ECO:0000259" key="11">
    <source>
        <dbReference type="Pfam" id="PF16209"/>
    </source>
</evidence>
<evidence type="ECO:0000256" key="3">
    <source>
        <dbReference type="ARBA" id="ARBA00022840"/>
    </source>
</evidence>
<dbReference type="GO" id="GO:0005524">
    <property type="term" value="F:ATP binding"/>
    <property type="evidence" value="ECO:0007669"/>
    <property type="project" value="UniProtKB-UniRule"/>
</dbReference>
<dbReference type="SUPFAM" id="SSF81660">
    <property type="entry name" value="Metal cation-transporting ATPase, ATP-binding domain N"/>
    <property type="match status" value="1"/>
</dbReference>
<dbReference type="FunFam" id="2.70.150.10:FF:000025">
    <property type="entry name" value="Phospholipid-transporting ATPase"/>
    <property type="match status" value="1"/>
</dbReference>
<reference evidence="12" key="2">
    <citation type="submission" date="2025-09" db="UniProtKB">
        <authorList>
            <consortium name="Ensembl"/>
        </authorList>
    </citation>
    <scope>IDENTIFICATION</scope>
</reference>
<dbReference type="InterPro" id="IPR023214">
    <property type="entry name" value="HAD_sf"/>
</dbReference>
<evidence type="ECO:0000313" key="13">
    <source>
        <dbReference type="Proteomes" id="UP000472262"/>
    </source>
</evidence>
<dbReference type="GO" id="GO:0045332">
    <property type="term" value="P:phospholipid translocation"/>
    <property type="evidence" value="ECO:0007669"/>
    <property type="project" value="TreeGrafter"/>
</dbReference>
<dbReference type="Pfam" id="PF13246">
    <property type="entry name" value="Cation_ATPase"/>
    <property type="match status" value="1"/>
</dbReference>
<evidence type="ECO:0000256" key="7">
    <source>
        <dbReference type="PIRSR" id="PIRSR606539-1"/>
    </source>
</evidence>
<dbReference type="EC" id="7.6.2.1" evidence="10"/>
<dbReference type="InterPro" id="IPR036412">
    <property type="entry name" value="HAD-like_sf"/>
</dbReference>
<dbReference type="InterPro" id="IPR023299">
    <property type="entry name" value="ATPase_P-typ_cyto_dom_N"/>
</dbReference>
<dbReference type="GO" id="GO:0005886">
    <property type="term" value="C:plasma membrane"/>
    <property type="evidence" value="ECO:0007669"/>
    <property type="project" value="TreeGrafter"/>
</dbReference>
<feature type="binding site" evidence="8">
    <location>
        <position position="676"/>
    </location>
    <ligand>
        <name>ATP</name>
        <dbReference type="ChEBI" id="CHEBI:30616"/>
    </ligand>
</feature>
<feature type="binding site" evidence="8">
    <location>
        <position position="496"/>
    </location>
    <ligand>
        <name>ATP</name>
        <dbReference type="ChEBI" id="CHEBI:30616"/>
    </ligand>
</feature>
<feature type="binding site" evidence="8">
    <location>
        <position position="675"/>
    </location>
    <ligand>
        <name>ATP</name>
        <dbReference type="ChEBI" id="CHEBI:30616"/>
    </ligand>
</feature>
<feature type="binding site" evidence="8">
    <location>
        <position position="537"/>
    </location>
    <ligand>
        <name>ATP</name>
        <dbReference type="ChEBI" id="CHEBI:30616"/>
    </ligand>
</feature>
<keyword evidence="4 10" id="KW-1278">Translocase</keyword>
<dbReference type="InterPro" id="IPR008250">
    <property type="entry name" value="ATPase_P-typ_transduc_dom_A_sf"/>
</dbReference>
<accession>A0A672SMF4</accession>
<keyword evidence="6 10" id="KW-0472">Membrane</keyword>
<dbReference type="PANTHER" id="PTHR24092:SF80">
    <property type="entry name" value="PHOSPHOLIPID-TRANSPORTING ATPASE IM-RELATED"/>
    <property type="match status" value="1"/>
</dbReference>
<name>A0A672SMF4_SINGR</name>
<keyword evidence="5 10" id="KW-1133">Transmembrane helix</keyword>
<evidence type="ECO:0000256" key="2">
    <source>
        <dbReference type="ARBA" id="ARBA00022741"/>
    </source>
</evidence>
<gene>
    <name evidence="12" type="primary">LOC107589328</name>
</gene>
<dbReference type="PROSITE" id="PS00154">
    <property type="entry name" value="ATPASE_E1_E2"/>
    <property type="match status" value="1"/>
</dbReference>
<organism evidence="12 13">
    <name type="scientific">Sinocyclocheilus grahami</name>
    <name type="common">Dianchi golden-line fish</name>
    <name type="synonym">Barbus grahami</name>
    <dbReference type="NCBI Taxonomy" id="75366"/>
    <lineage>
        <taxon>Eukaryota</taxon>
        <taxon>Metazoa</taxon>
        <taxon>Chordata</taxon>
        <taxon>Craniata</taxon>
        <taxon>Vertebrata</taxon>
        <taxon>Euteleostomi</taxon>
        <taxon>Actinopterygii</taxon>
        <taxon>Neopterygii</taxon>
        <taxon>Teleostei</taxon>
        <taxon>Ostariophysi</taxon>
        <taxon>Cypriniformes</taxon>
        <taxon>Cyprinidae</taxon>
        <taxon>Cyprininae</taxon>
        <taxon>Sinocyclocheilus</taxon>
    </lineage>
</organism>
<dbReference type="Gene3D" id="3.40.50.1000">
    <property type="entry name" value="HAD superfamily/HAD-like"/>
    <property type="match status" value="1"/>
</dbReference>
<evidence type="ECO:0000256" key="10">
    <source>
        <dbReference type="RuleBase" id="RU362033"/>
    </source>
</evidence>
<dbReference type="InterPro" id="IPR018303">
    <property type="entry name" value="ATPase_P-typ_P_site"/>
</dbReference>
<feature type="binding site" evidence="8">
    <location>
        <position position="393"/>
    </location>
    <ligand>
        <name>ATP</name>
        <dbReference type="ChEBI" id="CHEBI:30616"/>
    </ligand>
</feature>
<feature type="transmembrane region" description="Helical" evidence="10">
    <location>
        <begin position="272"/>
        <end position="297"/>
    </location>
</feature>
<evidence type="ECO:0000256" key="5">
    <source>
        <dbReference type="ARBA" id="ARBA00022989"/>
    </source>
</evidence>
<keyword evidence="9" id="KW-0479">Metal-binding</keyword>
<keyword evidence="13" id="KW-1185">Reference proteome</keyword>
<dbReference type="GO" id="GO:0007030">
    <property type="term" value="P:Golgi organization"/>
    <property type="evidence" value="ECO:0007669"/>
    <property type="project" value="TreeGrafter"/>
</dbReference>
<feature type="domain" description="P-type ATPase N-terminal" evidence="11">
    <location>
        <begin position="15"/>
        <end position="81"/>
    </location>
</feature>
<evidence type="ECO:0000256" key="1">
    <source>
        <dbReference type="ARBA" id="ARBA00022692"/>
    </source>
</evidence>
<feature type="active site" description="4-aspartylphosphate intermediate" evidence="7">
    <location>
        <position position="392"/>
    </location>
</feature>
<evidence type="ECO:0000256" key="9">
    <source>
        <dbReference type="PIRSR" id="PIRSR606539-3"/>
    </source>
</evidence>
<feature type="binding site" evidence="8">
    <location>
        <position position="394"/>
    </location>
    <ligand>
        <name>ATP</name>
        <dbReference type="ChEBI" id="CHEBI:30616"/>
    </ligand>
</feature>
<evidence type="ECO:0000313" key="12">
    <source>
        <dbReference type="Ensembl" id="ENSSGRP00000103269.1"/>
    </source>
</evidence>
<keyword evidence="1 10" id="KW-0812">Transmembrane</keyword>
<dbReference type="SUPFAM" id="SSF81665">
    <property type="entry name" value="Calcium ATPase, transmembrane domain M"/>
    <property type="match status" value="1"/>
</dbReference>
<feature type="binding site" evidence="9">
    <location>
        <position position="394"/>
    </location>
    <ligand>
        <name>Mg(2+)</name>
        <dbReference type="ChEBI" id="CHEBI:18420"/>
    </ligand>
</feature>
<comment type="catalytic activity">
    <reaction evidence="10">
        <text>ATP + H2O + phospholipidSide 1 = ADP + phosphate + phospholipidSide 2.</text>
        <dbReference type="EC" id="7.6.2.1"/>
    </reaction>
</comment>
<dbReference type="Pfam" id="PF16209">
    <property type="entry name" value="PhoLip_ATPase_N"/>
    <property type="match status" value="1"/>
</dbReference>
<dbReference type="SUPFAM" id="SSF56784">
    <property type="entry name" value="HAD-like"/>
    <property type="match status" value="1"/>
</dbReference>
<protein>
    <recommendedName>
        <fullName evidence="10">Phospholipid-transporting ATPase</fullName>
        <ecNumber evidence="10">7.6.2.1</ecNumber>
    </recommendedName>
</protein>
<evidence type="ECO:0000256" key="8">
    <source>
        <dbReference type="PIRSR" id="PIRSR606539-2"/>
    </source>
</evidence>
<feature type="binding site" evidence="8">
    <location>
        <position position="674"/>
    </location>
    <ligand>
        <name>ATP</name>
        <dbReference type="ChEBI" id="CHEBI:30616"/>
    </ligand>
</feature>
<dbReference type="PANTHER" id="PTHR24092">
    <property type="entry name" value="PROBABLE PHOSPHOLIPID-TRANSPORTING ATPASE"/>
    <property type="match status" value="1"/>
</dbReference>
<keyword evidence="9 10" id="KW-0460">Magnesium</keyword>
<keyword evidence="3 8" id="KW-0067">ATP-binding</keyword>
<feature type="transmembrane region" description="Helical" evidence="10">
    <location>
        <begin position="317"/>
        <end position="344"/>
    </location>
</feature>
<dbReference type="Proteomes" id="UP000472262">
    <property type="component" value="Unassembled WGS sequence"/>
</dbReference>
<feature type="binding site" evidence="8">
    <location>
        <position position="560"/>
    </location>
    <ligand>
        <name>ATP</name>
        <dbReference type="ChEBI" id="CHEBI:30616"/>
    </ligand>
</feature>
<dbReference type="AlphaFoldDB" id="A0A672SMF4"/>
<dbReference type="InterPro" id="IPR006539">
    <property type="entry name" value="P-type_ATPase_IV"/>
</dbReference>
<dbReference type="InterPro" id="IPR032631">
    <property type="entry name" value="P-type_ATPase_N"/>
</dbReference>
<dbReference type="FunFam" id="3.40.1110.10:FF:000188">
    <property type="entry name" value="Phospholipid-transporting ATPase"/>
    <property type="match status" value="1"/>
</dbReference>
<comment type="caution">
    <text evidence="10">Lacks conserved residue(s) required for the propagation of feature annotation.</text>
</comment>
<dbReference type="Ensembl" id="ENSSGRT00000109797.1">
    <property type="protein sequence ID" value="ENSSGRP00000103269.1"/>
    <property type="gene ID" value="ENSSGRG00000051243.1"/>
</dbReference>
<evidence type="ECO:0000256" key="4">
    <source>
        <dbReference type="ARBA" id="ARBA00022967"/>
    </source>
</evidence>
<proteinExistence type="inferred from homology"/>
<dbReference type="GO" id="GO:0000287">
    <property type="term" value="F:magnesium ion binding"/>
    <property type="evidence" value="ECO:0007669"/>
    <property type="project" value="UniProtKB-UniRule"/>
</dbReference>
<dbReference type="Gene3D" id="3.40.1110.10">
    <property type="entry name" value="Calcium-transporting ATPase, cytoplasmic domain N"/>
    <property type="match status" value="1"/>
</dbReference>
<reference evidence="12" key="1">
    <citation type="submission" date="2025-08" db="UniProtKB">
        <authorList>
            <consortium name="Ensembl"/>
        </authorList>
    </citation>
    <scope>IDENTIFICATION</scope>
</reference>
<comment type="similarity">
    <text evidence="10">Belongs to the cation transport ATPase (P-type) (TC 3.A.3) family. Type IV subfamily.</text>
</comment>
<dbReference type="Gene3D" id="2.70.150.10">
    <property type="entry name" value="Calcium-transporting ATPase, cytoplasmic transduction domain A"/>
    <property type="match status" value="1"/>
</dbReference>
<dbReference type="GO" id="GO:0005802">
    <property type="term" value="C:trans-Golgi network"/>
    <property type="evidence" value="ECO:0007669"/>
    <property type="project" value="TreeGrafter"/>
</dbReference>
<comment type="subcellular location">
    <subcellularLocation>
        <location evidence="10">Membrane</location>
        <topology evidence="10">Multi-pass membrane protein</topology>
    </subcellularLocation>
</comment>
<evidence type="ECO:0000256" key="6">
    <source>
        <dbReference type="ARBA" id="ARBA00023136"/>
    </source>
</evidence>
<dbReference type="GO" id="GO:0140326">
    <property type="term" value="F:ATPase-coupled intramembrane lipid transporter activity"/>
    <property type="evidence" value="ECO:0007669"/>
    <property type="project" value="UniProtKB-EC"/>
</dbReference>
<dbReference type="SUPFAM" id="SSF81653">
    <property type="entry name" value="Calcium ATPase, transduction domain A"/>
    <property type="match status" value="1"/>
</dbReference>
<comment type="cofactor">
    <cofactor evidence="9">
        <name>Mg(2+)</name>
        <dbReference type="ChEBI" id="CHEBI:18420"/>
    </cofactor>
</comment>
<feature type="binding site" evidence="9">
    <location>
        <position position="392"/>
    </location>
    <ligand>
        <name>Mg(2+)</name>
        <dbReference type="ChEBI" id="CHEBI:18420"/>
    </ligand>
</feature>
<keyword evidence="2 8" id="KW-0547">Nucleotide-binding</keyword>
<dbReference type="NCBIfam" id="TIGR01652">
    <property type="entry name" value="ATPase-Plipid"/>
    <property type="match status" value="1"/>
</dbReference>
<dbReference type="InterPro" id="IPR023298">
    <property type="entry name" value="ATPase_P-typ_TM_dom_sf"/>
</dbReference>
<feature type="binding site" evidence="8">
    <location>
        <position position="392"/>
    </location>
    <ligand>
        <name>ATP</name>
        <dbReference type="ChEBI" id="CHEBI:30616"/>
    </ligand>
</feature>